<comment type="caution">
    <text evidence="1">The sequence shown here is derived from an EMBL/GenBank/DDBJ whole genome shotgun (WGS) entry which is preliminary data.</text>
</comment>
<keyword evidence="2" id="KW-1185">Reference proteome</keyword>
<evidence type="ECO:0000313" key="1">
    <source>
        <dbReference type="EMBL" id="KAH3793165.1"/>
    </source>
</evidence>
<sequence length="84" mass="9788">MFSCWNRFINNIRNNNVIAMVLTDVTIDKQRGRHQHPYHLHNIKPQYADQRHCHDGFNNRNNDAMTAGSTTQTIETTMTYPASL</sequence>
<protein>
    <submittedName>
        <fullName evidence="1">Uncharacterized protein</fullName>
    </submittedName>
</protein>
<organism evidence="1 2">
    <name type="scientific">Dreissena polymorpha</name>
    <name type="common">Zebra mussel</name>
    <name type="synonym">Mytilus polymorpha</name>
    <dbReference type="NCBI Taxonomy" id="45954"/>
    <lineage>
        <taxon>Eukaryota</taxon>
        <taxon>Metazoa</taxon>
        <taxon>Spiralia</taxon>
        <taxon>Lophotrochozoa</taxon>
        <taxon>Mollusca</taxon>
        <taxon>Bivalvia</taxon>
        <taxon>Autobranchia</taxon>
        <taxon>Heteroconchia</taxon>
        <taxon>Euheterodonta</taxon>
        <taxon>Imparidentia</taxon>
        <taxon>Neoheterodontei</taxon>
        <taxon>Myida</taxon>
        <taxon>Dreissenoidea</taxon>
        <taxon>Dreissenidae</taxon>
        <taxon>Dreissena</taxon>
    </lineage>
</organism>
<proteinExistence type="predicted"/>
<evidence type="ECO:0000313" key="2">
    <source>
        <dbReference type="Proteomes" id="UP000828390"/>
    </source>
</evidence>
<reference evidence="1" key="2">
    <citation type="submission" date="2020-11" db="EMBL/GenBank/DDBJ databases">
        <authorList>
            <person name="McCartney M.A."/>
            <person name="Auch B."/>
            <person name="Kono T."/>
            <person name="Mallez S."/>
            <person name="Becker A."/>
            <person name="Gohl D.M."/>
            <person name="Silverstein K.A.T."/>
            <person name="Koren S."/>
            <person name="Bechman K.B."/>
            <person name="Herman A."/>
            <person name="Abrahante J.E."/>
            <person name="Garbe J."/>
        </authorList>
    </citation>
    <scope>NUCLEOTIDE SEQUENCE</scope>
    <source>
        <strain evidence="1">Duluth1</strain>
        <tissue evidence="1">Whole animal</tissue>
    </source>
</reference>
<dbReference type="AlphaFoldDB" id="A0A9D4F6C8"/>
<reference evidence="1" key="1">
    <citation type="journal article" date="2019" name="bioRxiv">
        <title>The Genome of the Zebra Mussel, Dreissena polymorpha: A Resource for Invasive Species Research.</title>
        <authorList>
            <person name="McCartney M.A."/>
            <person name="Auch B."/>
            <person name="Kono T."/>
            <person name="Mallez S."/>
            <person name="Zhang Y."/>
            <person name="Obille A."/>
            <person name="Becker A."/>
            <person name="Abrahante J.E."/>
            <person name="Garbe J."/>
            <person name="Badalamenti J.P."/>
            <person name="Herman A."/>
            <person name="Mangelson H."/>
            <person name="Liachko I."/>
            <person name="Sullivan S."/>
            <person name="Sone E.D."/>
            <person name="Koren S."/>
            <person name="Silverstein K.A.T."/>
            <person name="Beckman K.B."/>
            <person name="Gohl D.M."/>
        </authorList>
    </citation>
    <scope>NUCLEOTIDE SEQUENCE</scope>
    <source>
        <strain evidence="1">Duluth1</strain>
        <tissue evidence="1">Whole animal</tissue>
    </source>
</reference>
<dbReference type="EMBL" id="JAIWYP010000007">
    <property type="protein sequence ID" value="KAH3793165.1"/>
    <property type="molecule type" value="Genomic_DNA"/>
</dbReference>
<gene>
    <name evidence="1" type="ORF">DPMN_146670</name>
</gene>
<name>A0A9D4F6C8_DREPO</name>
<accession>A0A9D4F6C8</accession>
<dbReference type="Proteomes" id="UP000828390">
    <property type="component" value="Unassembled WGS sequence"/>
</dbReference>